<organism evidence="2 3">
    <name type="scientific">Trichomalopsis sarcophagae</name>
    <dbReference type="NCBI Taxonomy" id="543379"/>
    <lineage>
        <taxon>Eukaryota</taxon>
        <taxon>Metazoa</taxon>
        <taxon>Ecdysozoa</taxon>
        <taxon>Arthropoda</taxon>
        <taxon>Hexapoda</taxon>
        <taxon>Insecta</taxon>
        <taxon>Pterygota</taxon>
        <taxon>Neoptera</taxon>
        <taxon>Endopterygota</taxon>
        <taxon>Hymenoptera</taxon>
        <taxon>Apocrita</taxon>
        <taxon>Proctotrupomorpha</taxon>
        <taxon>Chalcidoidea</taxon>
        <taxon>Pteromalidae</taxon>
        <taxon>Pteromalinae</taxon>
        <taxon>Trichomalopsis</taxon>
    </lineage>
</organism>
<dbReference type="EMBL" id="NNAY01001236">
    <property type="protein sequence ID" value="OXU24651.1"/>
    <property type="molecule type" value="Genomic_DNA"/>
</dbReference>
<proteinExistence type="predicted"/>
<gene>
    <name evidence="2" type="ORF">TSAR_004083</name>
</gene>
<sequence length="128" mass="13301">MSRRTVLLDMRPIVWLLLFATLATLARGFPAPQENEDSSGPLPFLQFTKGGIRVNFGGYHAQAGLGGLITGRRADGGLHASAGTPDGAHASAGLGGSLSDGPPVGNYSYCSSEAKKRTLPLSFVGNRC</sequence>
<name>A0A232F1Q2_9HYME</name>
<feature type="chain" id="PRO_5012827822" evidence="1">
    <location>
        <begin position="29"/>
        <end position="128"/>
    </location>
</feature>
<protein>
    <submittedName>
        <fullName evidence="2">Uncharacterized protein</fullName>
    </submittedName>
</protein>
<keyword evidence="1" id="KW-0732">Signal</keyword>
<feature type="signal peptide" evidence="1">
    <location>
        <begin position="1"/>
        <end position="28"/>
    </location>
</feature>
<dbReference type="STRING" id="543379.A0A232F1Q2"/>
<keyword evidence="3" id="KW-1185">Reference proteome</keyword>
<evidence type="ECO:0000256" key="1">
    <source>
        <dbReference type="SAM" id="SignalP"/>
    </source>
</evidence>
<evidence type="ECO:0000313" key="2">
    <source>
        <dbReference type="EMBL" id="OXU24651.1"/>
    </source>
</evidence>
<dbReference type="AlphaFoldDB" id="A0A232F1Q2"/>
<dbReference type="Proteomes" id="UP000215335">
    <property type="component" value="Unassembled WGS sequence"/>
</dbReference>
<comment type="caution">
    <text evidence="2">The sequence shown here is derived from an EMBL/GenBank/DDBJ whole genome shotgun (WGS) entry which is preliminary data.</text>
</comment>
<reference evidence="2 3" key="1">
    <citation type="journal article" date="2017" name="Curr. Biol.">
        <title>The Evolution of Venom by Co-option of Single-Copy Genes.</title>
        <authorList>
            <person name="Martinson E.O."/>
            <person name="Mrinalini"/>
            <person name="Kelkar Y.D."/>
            <person name="Chang C.H."/>
            <person name="Werren J.H."/>
        </authorList>
    </citation>
    <scope>NUCLEOTIDE SEQUENCE [LARGE SCALE GENOMIC DNA]</scope>
    <source>
        <strain evidence="2 3">Alberta</strain>
        <tissue evidence="2">Whole body</tissue>
    </source>
</reference>
<evidence type="ECO:0000313" key="3">
    <source>
        <dbReference type="Proteomes" id="UP000215335"/>
    </source>
</evidence>
<dbReference type="OrthoDB" id="7697912at2759"/>
<accession>A0A232F1Q2</accession>